<gene>
    <name evidence="2" type="ordered locus">HPL003_03635</name>
</gene>
<proteinExistence type="predicted"/>
<name>G7VT86_PAETH</name>
<feature type="compositionally biased region" description="Basic and acidic residues" evidence="1">
    <location>
        <begin position="10"/>
        <end position="22"/>
    </location>
</feature>
<protein>
    <submittedName>
        <fullName evidence="2">Uncharacterized protein</fullName>
    </submittedName>
</protein>
<dbReference type="EMBL" id="CP003107">
    <property type="protein sequence ID" value="AET57501.1"/>
    <property type="molecule type" value="Genomic_DNA"/>
</dbReference>
<dbReference type="AlphaFoldDB" id="G7VT86"/>
<dbReference type="KEGG" id="pta:HPL003_03635"/>
<feature type="region of interest" description="Disordered" evidence="1">
    <location>
        <begin position="1"/>
        <end position="22"/>
    </location>
</feature>
<accession>G7VT86</accession>
<reference evidence="3" key="1">
    <citation type="submission" date="2011-11" db="EMBL/GenBank/DDBJ databases">
        <title>Complete sequence of Paenibacillus terrae HPL-003.</title>
        <authorList>
            <person name="Shin S.H."/>
            <person name="Kim S."/>
            <person name="Kim J.Y."/>
        </authorList>
    </citation>
    <scope>NUCLEOTIDE SEQUENCE [LARGE SCALE GENOMIC DNA]</scope>
    <source>
        <strain evidence="3">HPL-003</strain>
    </source>
</reference>
<reference evidence="2 3" key="3">
    <citation type="journal article" date="2012" name="J. Bacteriol.">
        <title>Genome Sequence of Paenibacillus terrae HPL-003, a Xylanase-Producing Bacterium Isolated from Soil Found in Forest Residue.</title>
        <authorList>
            <person name="Shin S.H."/>
            <person name="Kim S."/>
            <person name="Kim J.Y."/>
            <person name="Song H.Y."/>
            <person name="Cho S.J."/>
            <person name="Kim D.R."/>
            <person name="Lee K.I."/>
            <person name="Lim H.K."/>
            <person name="Park N.J."/>
            <person name="Hwang I.T."/>
            <person name="Yang K.S."/>
        </authorList>
    </citation>
    <scope>NUCLEOTIDE SEQUENCE [LARGE SCALE GENOMIC DNA]</scope>
    <source>
        <strain evidence="2 3">HPL-003</strain>
    </source>
</reference>
<organism evidence="2 3">
    <name type="scientific">Paenibacillus terrae (strain HPL-003)</name>
    <dbReference type="NCBI Taxonomy" id="985665"/>
    <lineage>
        <taxon>Bacteria</taxon>
        <taxon>Bacillati</taxon>
        <taxon>Bacillota</taxon>
        <taxon>Bacilli</taxon>
        <taxon>Bacillales</taxon>
        <taxon>Paenibacillaceae</taxon>
        <taxon>Paenibacillus</taxon>
    </lineage>
</organism>
<evidence type="ECO:0000313" key="2">
    <source>
        <dbReference type="EMBL" id="AET57501.1"/>
    </source>
</evidence>
<sequence>METDDADVSGEEHGQLSFHELKADPGRAGLESVLKEINKLRTIRLQKAESLL</sequence>
<dbReference type="HOGENOM" id="CLU_3082708_0_0_9"/>
<evidence type="ECO:0000256" key="1">
    <source>
        <dbReference type="SAM" id="MobiDB-lite"/>
    </source>
</evidence>
<evidence type="ECO:0000313" key="3">
    <source>
        <dbReference type="Proteomes" id="UP000005876"/>
    </source>
</evidence>
<dbReference type="Proteomes" id="UP000005876">
    <property type="component" value="Chromosome"/>
</dbReference>
<reference key="2">
    <citation type="submission" date="2011-11" db="EMBL/GenBank/DDBJ databases">
        <authorList>
            <person name="Shin S.H."/>
            <person name="Kim S."/>
            <person name="Kim J.Y."/>
        </authorList>
    </citation>
    <scope>NUCLEOTIDE SEQUENCE</scope>
    <source>
        <strain>HPL-003</strain>
    </source>
</reference>